<keyword evidence="1" id="KW-1003">Cell membrane</keyword>
<dbReference type="Pfam" id="PF01809">
    <property type="entry name" value="YidD"/>
    <property type="match status" value="1"/>
</dbReference>
<protein>
    <recommendedName>
        <fullName evidence="1">Putative membrane protein insertion efficiency factor</fullName>
    </recommendedName>
</protein>
<dbReference type="RefSeq" id="WP_345414385.1">
    <property type="nucleotide sequence ID" value="NZ_BAABGT010000024.1"/>
</dbReference>
<organism evidence="2 3">
    <name type="scientific">Pseudonocardia xishanensis</name>
    <dbReference type="NCBI Taxonomy" id="630995"/>
    <lineage>
        <taxon>Bacteria</taxon>
        <taxon>Bacillati</taxon>
        <taxon>Actinomycetota</taxon>
        <taxon>Actinomycetes</taxon>
        <taxon>Pseudonocardiales</taxon>
        <taxon>Pseudonocardiaceae</taxon>
        <taxon>Pseudonocardia</taxon>
    </lineage>
</organism>
<sequence>MKPSPVARVLIGLVRFYQRWISPNLPPSCRFYPSCSAYALEAVQVHGAAKGTWLALLRLLRCHPWHPGGVDPVPPRAPAADPGPDHCTEKCEEQAPC</sequence>
<comment type="subcellular location">
    <subcellularLocation>
        <location evidence="1">Cell membrane</location>
        <topology evidence="1">Peripheral membrane protein</topology>
        <orientation evidence="1">Cytoplasmic side</orientation>
    </subcellularLocation>
</comment>
<dbReference type="PANTHER" id="PTHR33383">
    <property type="entry name" value="MEMBRANE PROTEIN INSERTION EFFICIENCY FACTOR-RELATED"/>
    <property type="match status" value="1"/>
</dbReference>
<name>A0ABP8RM83_9PSEU</name>
<dbReference type="PANTHER" id="PTHR33383:SF1">
    <property type="entry name" value="MEMBRANE PROTEIN INSERTION EFFICIENCY FACTOR-RELATED"/>
    <property type="match status" value="1"/>
</dbReference>
<evidence type="ECO:0000313" key="3">
    <source>
        <dbReference type="Proteomes" id="UP001501598"/>
    </source>
</evidence>
<dbReference type="EMBL" id="BAABGT010000024">
    <property type="protein sequence ID" value="GAA4541935.1"/>
    <property type="molecule type" value="Genomic_DNA"/>
</dbReference>
<comment type="function">
    <text evidence="1">Could be involved in insertion of integral membrane proteins into the membrane.</text>
</comment>
<keyword evidence="1" id="KW-0472">Membrane</keyword>
<evidence type="ECO:0000313" key="2">
    <source>
        <dbReference type="EMBL" id="GAA4541935.1"/>
    </source>
</evidence>
<gene>
    <name evidence="2" type="primary">yidD</name>
    <name evidence="2" type="ORF">GCM10023175_16620</name>
</gene>
<proteinExistence type="inferred from homology"/>
<accession>A0ABP8RM83</accession>
<reference evidence="3" key="1">
    <citation type="journal article" date="2019" name="Int. J. Syst. Evol. Microbiol.">
        <title>The Global Catalogue of Microorganisms (GCM) 10K type strain sequencing project: providing services to taxonomists for standard genome sequencing and annotation.</title>
        <authorList>
            <consortium name="The Broad Institute Genomics Platform"/>
            <consortium name="The Broad Institute Genome Sequencing Center for Infectious Disease"/>
            <person name="Wu L."/>
            <person name="Ma J."/>
        </authorList>
    </citation>
    <scope>NUCLEOTIDE SEQUENCE [LARGE SCALE GENOMIC DNA]</scope>
    <source>
        <strain evidence="3">JCM 17906</strain>
    </source>
</reference>
<dbReference type="InterPro" id="IPR002696">
    <property type="entry name" value="Membr_insert_effic_factor_YidD"/>
</dbReference>
<dbReference type="HAMAP" id="MF_00386">
    <property type="entry name" value="UPF0161_YidD"/>
    <property type="match status" value="1"/>
</dbReference>
<dbReference type="SMART" id="SM01234">
    <property type="entry name" value="Haemolytic"/>
    <property type="match status" value="1"/>
</dbReference>
<dbReference type="NCBIfam" id="TIGR00278">
    <property type="entry name" value="membrane protein insertion efficiency factor YidD"/>
    <property type="match status" value="1"/>
</dbReference>
<evidence type="ECO:0000256" key="1">
    <source>
        <dbReference type="HAMAP-Rule" id="MF_00386"/>
    </source>
</evidence>
<dbReference type="Proteomes" id="UP001501598">
    <property type="component" value="Unassembled WGS sequence"/>
</dbReference>
<keyword evidence="3" id="KW-1185">Reference proteome</keyword>
<comment type="caution">
    <text evidence="2">The sequence shown here is derived from an EMBL/GenBank/DDBJ whole genome shotgun (WGS) entry which is preliminary data.</text>
</comment>
<comment type="similarity">
    <text evidence="1">Belongs to the UPF0161 family.</text>
</comment>